<dbReference type="EMBL" id="UYJE01005822">
    <property type="protein sequence ID" value="VDI40737.1"/>
    <property type="molecule type" value="Genomic_DNA"/>
</dbReference>
<comment type="caution">
    <text evidence="3">The sequence shown here is derived from an EMBL/GenBank/DDBJ whole genome shotgun (WGS) entry which is preliminary data.</text>
</comment>
<evidence type="ECO:0000256" key="1">
    <source>
        <dbReference type="ARBA" id="ARBA00022614"/>
    </source>
</evidence>
<keyword evidence="2" id="KW-0677">Repeat</keyword>
<dbReference type="SMART" id="SM00369">
    <property type="entry name" value="LRR_TYP"/>
    <property type="match status" value="10"/>
</dbReference>
<dbReference type="Gene3D" id="3.80.10.10">
    <property type="entry name" value="Ribonuclease Inhibitor"/>
    <property type="match status" value="4"/>
</dbReference>
<feature type="non-terminal residue" evidence="3">
    <location>
        <position position="1"/>
    </location>
</feature>
<dbReference type="OrthoDB" id="6137954at2759"/>
<dbReference type="Pfam" id="PF13855">
    <property type="entry name" value="LRR_8"/>
    <property type="match status" value="3"/>
</dbReference>
<protein>
    <submittedName>
        <fullName evidence="3">Thrombospondin 2/3/4/5</fullName>
    </submittedName>
</protein>
<dbReference type="PANTHER" id="PTHR24366">
    <property type="entry name" value="IG(IMMUNOGLOBULIN) AND LRR(LEUCINE RICH REPEAT) DOMAINS"/>
    <property type="match status" value="1"/>
</dbReference>
<dbReference type="Proteomes" id="UP000596742">
    <property type="component" value="Unassembled WGS sequence"/>
</dbReference>
<reference evidence="3" key="1">
    <citation type="submission" date="2018-11" db="EMBL/GenBank/DDBJ databases">
        <authorList>
            <person name="Alioto T."/>
            <person name="Alioto T."/>
        </authorList>
    </citation>
    <scope>NUCLEOTIDE SEQUENCE</scope>
</reference>
<dbReference type="InterPro" id="IPR003591">
    <property type="entry name" value="Leu-rich_rpt_typical-subtyp"/>
</dbReference>
<dbReference type="InterPro" id="IPR001611">
    <property type="entry name" value="Leu-rich_rpt"/>
</dbReference>
<dbReference type="FunFam" id="3.80.10.10:FF:001164">
    <property type="entry name" value="GH01279p"/>
    <property type="match status" value="1"/>
</dbReference>
<dbReference type="PROSITE" id="PS51450">
    <property type="entry name" value="LRR"/>
    <property type="match status" value="1"/>
</dbReference>
<organism evidence="3 4">
    <name type="scientific">Mytilus galloprovincialis</name>
    <name type="common">Mediterranean mussel</name>
    <dbReference type="NCBI Taxonomy" id="29158"/>
    <lineage>
        <taxon>Eukaryota</taxon>
        <taxon>Metazoa</taxon>
        <taxon>Spiralia</taxon>
        <taxon>Lophotrochozoa</taxon>
        <taxon>Mollusca</taxon>
        <taxon>Bivalvia</taxon>
        <taxon>Autobranchia</taxon>
        <taxon>Pteriomorphia</taxon>
        <taxon>Mytilida</taxon>
        <taxon>Mytiloidea</taxon>
        <taxon>Mytilidae</taxon>
        <taxon>Mytilinae</taxon>
        <taxon>Mytilus</taxon>
    </lineage>
</organism>
<sequence>METVMLGKGKLKNYPLMKMINREPFVDTALQVNNIWSANTYWNERYSLGYTTTETDYGMWSYQPSTKSNGYMDVAAGQSCAGCDCTALRDSGILQTCTGSVTIAQYSFPNISSETFAVSIPEIDIRHCGAFSIVGQTFVNLTALTKLTIENSGITTMPDLGNTQITELNLMFNSIEIKTNFKGSLPTTITHVALTGNKIYWIPNGFLNGPNLRSVSLGGNSFINFPVLGFGSMPSLVYFGIENNQLRRLSVQHMNNFKESPQLHLNLSYNVLDYIQPYAFSGIPNIKVLEIHQNSLASIAKGVFENLTTLIHLDLHANNLETLNKEAMKDLEYLEELRLHSQKTPMTTLIFNSMINVGKSLKYLFISSNALTHIPHQVFMENSYDNIVQLHLDNNAITNVTELDANGYGATLQSTYNEKKVHLDPFSTMSNLNILYLHGNAITHITSTDYCRLTSLTELYLTDNELTEDNMDVDSFTCVITLARLHLGTNKLQYVPAALTNSTRLPSINTLYVTNNKLTFIEAGTFSDLSTMRVLYLHSNKIISIEDNAFPDMIRLIVLNGNKIKQIKKMHLENCPLSTQLYLNDNELGWIEDGALDHITSLSY</sequence>
<keyword evidence="1" id="KW-0433">Leucine-rich repeat</keyword>
<accession>A0A8B6EYP8</accession>
<name>A0A8B6EYP8_MYTGA</name>
<dbReference type="AlphaFoldDB" id="A0A8B6EYP8"/>
<proteinExistence type="predicted"/>
<dbReference type="InterPro" id="IPR032675">
    <property type="entry name" value="LRR_dom_sf"/>
</dbReference>
<evidence type="ECO:0000313" key="3">
    <source>
        <dbReference type="EMBL" id="VDI40737.1"/>
    </source>
</evidence>
<evidence type="ECO:0000313" key="4">
    <source>
        <dbReference type="Proteomes" id="UP000596742"/>
    </source>
</evidence>
<dbReference type="SUPFAM" id="SSF52058">
    <property type="entry name" value="L domain-like"/>
    <property type="match status" value="2"/>
</dbReference>
<evidence type="ECO:0000256" key="2">
    <source>
        <dbReference type="ARBA" id="ARBA00022737"/>
    </source>
</evidence>
<gene>
    <name evidence="3" type="ORF">MGAL_10B008443</name>
</gene>
<keyword evidence="4" id="KW-1185">Reference proteome</keyword>